<protein>
    <submittedName>
        <fullName evidence="1">Tryptophan halogenase</fullName>
    </submittedName>
</protein>
<organism evidence="1 2">
    <name type="scientific">Alishewanella tabrizica</name>
    <dbReference type="NCBI Taxonomy" id="671278"/>
    <lineage>
        <taxon>Bacteria</taxon>
        <taxon>Pseudomonadati</taxon>
        <taxon>Pseudomonadota</taxon>
        <taxon>Gammaproteobacteria</taxon>
        <taxon>Alteromonadales</taxon>
        <taxon>Alteromonadaceae</taxon>
        <taxon>Alishewanella</taxon>
    </lineage>
</organism>
<keyword evidence="2" id="KW-1185">Reference proteome</keyword>
<comment type="caution">
    <text evidence="1">The sequence shown here is derived from an EMBL/GenBank/DDBJ whole genome shotgun (WGS) entry which is preliminary data.</text>
</comment>
<dbReference type="Gene3D" id="3.50.50.60">
    <property type="entry name" value="FAD/NAD(P)-binding domain"/>
    <property type="match status" value="1"/>
</dbReference>
<name>A0ABQ2WGP9_9ALTE</name>
<dbReference type="Pfam" id="PF04820">
    <property type="entry name" value="Trp_halogenase"/>
    <property type="match status" value="1"/>
</dbReference>
<sequence>MQTNELGAKPIKKIVIVGGGTAGWMTAAALSNALQQGCQITLIESDDIGTVGVGEATIPPIRVFNRTLGIDENTFVRETQGSFKLGIQFVNWGKQGHRYFHPFGNYGRQFDMVNFHHYWLNARQQGQANELDDYCMAWGAAETGRFAPPIQDPRNVLSTYEYAYHFDAGLYARFLRRYAEERGVTRIEGKITQVKQHEITGFVESVQLESTQCIEGELFIDCSGFKGLLIEQTLKTGYVDWSHWLPCDRAWAVPSERGEFTPYTRSTAHEAGWQWRIPLQHRTGNGHVFSSHFTQEHTARERLLQHLDAKPLAEPRMLKFVTGRRQQFWQKNVVAIGLSSGFLEPLESTSIHLIQAGIAKLLALFPDSSFSQDTIDEYNRIAIKEIENIRDFIILHYKLTTRTDSEMWRYCANMPIPDALSYKIKQFNHAGHLVSGDMDLFGNASWLAVHIGQFNLPQRPDALMHYRTIDSVNWLAKLRQGIQYAAKQLPTHQQYIERYCAAPASKLNV</sequence>
<dbReference type="Proteomes" id="UP000634667">
    <property type="component" value="Unassembled WGS sequence"/>
</dbReference>
<dbReference type="RefSeq" id="WP_189481055.1">
    <property type="nucleotide sequence ID" value="NZ_BMYR01000003.1"/>
</dbReference>
<dbReference type="InterPro" id="IPR036188">
    <property type="entry name" value="FAD/NAD-bd_sf"/>
</dbReference>
<accession>A0ABQ2WGP9</accession>
<dbReference type="InterPro" id="IPR006905">
    <property type="entry name" value="Flavin_halogenase"/>
</dbReference>
<evidence type="ECO:0000313" key="1">
    <source>
        <dbReference type="EMBL" id="GGW55510.1"/>
    </source>
</evidence>
<reference evidence="2" key="1">
    <citation type="journal article" date="2019" name="Int. J. Syst. Evol. Microbiol.">
        <title>The Global Catalogue of Microorganisms (GCM) 10K type strain sequencing project: providing services to taxonomists for standard genome sequencing and annotation.</title>
        <authorList>
            <consortium name="The Broad Institute Genomics Platform"/>
            <consortium name="The Broad Institute Genome Sequencing Center for Infectious Disease"/>
            <person name="Wu L."/>
            <person name="Ma J."/>
        </authorList>
    </citation>
    <scope>NUCLEOTIDE SEQUENCE [LARGE SCALE GENOMIC DNA]</scope>
    <source>
        <strain evidence="2">KCTC 23723</strain>
    </source>
</reference>
<dbReference type="PANTHER" id="PTHR43747:SF4">
    <property type="entry name" value="FLAVIN-DEPENDENT TRYPTOPHAN HALOGENASE"/>
    <property type="match status" value="1"/>
</dbReference>
<dbReference type="PANTHER" id="PTHR43747">
    <property type="entry name" value="FAD-BINDING PROTEIN"/>
    <property type="match status" value="1"/>
</dbReference>
<proteinExistence type="predicted"/>
<dbReference type="InterPro" id="IPR033856">
    <property type="entry name" value="Trp_halogen"/>
</dbReference>
<evidence type="ECO:0000313" key="2">
    <source>
        <dbReference type="Proteomes" id="UP000634667"/>
    </source>
</evidence>
<gene>
    <name evidence="1" type="ORF">GCM10008111_09530</name>
</gene>
<dbReference type="SUPFAM" id="SSF51905">
    <property type="entry name" value="FAD/NAD(P)-binding domain"/>
    <property type="match status" value="1"/>
</dbReference>
<dbReference type="InterPro" id="IPR050816">
    <property type="entry name" value="Flavin-dep_Halogenase_NPB"/>
</dbReference>
<dbReference type="PIRSF" id="PIRSF011396">
    <property type="entry name" value="Trp_halogenase"/>
    <property type="match status" value="1"/>
</dbReference>
<dbReference type="EMBL" id="BMYR01000003">
    <property type="protein sequence ID" value="GGW55510.1"/>
    <property type="molecule type" value="Genomic_DNA"/>
</dbReference>